<protein>
    <recommendedName>
        <fullName evidence="5">Peptidase A1 domain-containing protein</fullName>
    </recommendedName>
</protein>
<evidence type="ECO:0008006" key="5">
    <source>
        <dbReference type="Google" id="ProtNLM"/>
    </source>
</evidence>
<proteinExistence type="predicted"/>
<gene>
    <name evidence="3" type="ORF">CMUS01_03863</name>
</gene>
<feature type="signal peptide" evidence="2">
    <location>
        <begin position="1"/>
        <end position="20"/>
    </location>
</feature>
<sequence length="463" mass="50264">MARLANVLLLGFLLVGEVTPLPSKAPKVDPINLDSHKGPKVDPINLDSHKGPKVDPINLDSIIPTVVSHGTVTQAELAKFRNDLTDGNGLEPSPEEDREFVLWRAEDPAPESLIKVERQDGMVSVTVDRINNARPNAPRVCNPEVTLYGPIQSIRLFTSSSTPELFQVNVTSVFGNSSAVTSSQPGLVDSGSFNFDPQDPIKDFFVFTNGDMSSYHGLNFTTYNGKTFSSMSDFQGKGVKAYRVPVGSGILGRFRAAQCGKTGHFGLIGFDFIEEIESISISHVKYHGFNKGIMPAGPGKAVTVATQILDNRNSSTDQTLSIQTQDQVTKSRAIALAKGYTTGGSVSIDTGSKIPFLLEGKLGMSLTWSLTETLTTTITTGTTVTQYATANLKCPARKYCIGSSFLHMYKLNVDVEATMRARTRTGDFFWVQKGKYRGSDSLSIQLRVDEFDDIVEAPSNDTA</sequence>
<evidence type="ECO:0000313" key="4">
    <source>
        <dbReference type="Proteomes" id="UP000639643"/>
    </source>
</evidence>
<evidence type="ECO:0000256" key="1">
    <source>
        <dbReference type="SAM" id="MobiDB-lite"/>
    </source>
</evidence>
<keyword evidence="4" id="KW-1185">Reference proteome</keyword>
<name>A0A8H6NQ88_9PEZI</name>
<dbReference type="AlphaFoldDB" id="A0A8H6NQ88"/>
<dbReference type="SUPFAM" id="SSF56973">
    <property type="entry name" value="Aerolisin/ETX pore-forming domain"/>
    <property type="match status" value="1"/>
</dbReference>
<reference evidence="3" key="1">
    <citation type="journal article" date="2020" name="Phytopathology">
        <title>Genome Sequence Resources of Colletotrichum truncatum, C. plurivorum, C. musicola, and C. sojae: Four Species Pathogenic to Soybean (Glycine max).</title>
        <authorList>
            <person name="Rogerio F."/>
            <person name="Boufleur T.R."/>
            <person name="Ciampi-Guillardi M."/>
            <person name="Sukno S.A."/>
            <person name="Thon M.R."/>
            <person name="Massola Junior N.S."/>
            <person name="Baroncelli R."/>
        </authorList>
    </citation>
    <scope>NUCLEOTIDE SEQUENCE</scope>
    <source>
        <strain evidence="3">LFN0074</strain>
    </source>
</reference>
<feature type="chain" id="PRO_5034108103" description="Peptidase A1 domain-containing protein" evidence="2">
    <location>
        <begin position="21"/>
        <end position="463"/>
    </location>
</feature>
<dbReference type="OrthoDB" id="5299321at2759"/>
<organism evidence="3 4">
    <name type="scientific">Colletotrichum musicola</name>
    <dbReference type="NCBI Taxonomy" id="2175873"/>
    <lineage>
        <taxon>Eukaryota</taxon>
        <taxon>Fungi</taxon>
        <taxon>Dikarya</taxon>
        <taxon>Ascomycota</taxon>
        <taxon>Pezizomycotina</taxon>
        <taxon>Sordariomycetes</taxon>
        <taxon>Hypocreomycetidae</taxon>
        <taxon>Glomerellales</taxon>
        <taxon>Glomerellaceae</taxon>
        <taxon>Colletotrichum</taxon>
        <taxon>Colletotrichum orchidearum species complex</taxon>
    </lineage>
</organism>
<dbReference type="Gene3D" id="2.170.15.10">
    <property type="entry name" value="Proaerolysin, chain A, domain 3"/>
    <property type="match status" value="1"/>
</dbReference>
<dbReference type="Proteomes" id="UP000639643">
    <property type="component" value="Unassembled WGS sequence"/>
</dbReference>
<accession>A0A8H6NQ88</accession>
<keyword evidence="2" id="KW-0732">Signal</keyword>
<evidence type="ECO:0000256" key="2">
    <source>
        <dbReference type="SAM" id="SignalP"/>
    </source>
</evidence>
<feature type="region of interest" description="Disordered" evidence="1">
    <location>
        <begin position="29"/>
        <end position="49"/>
    </location>
</feature>
<dbReference type="EMBL" id="WIGM01000098">
    <property type="protein sequence ID" value="KAF6840562.1"/>
    <property type="molecule type" value="Genomic_DNA"/>
</dbReference>
<comment type="caution">
    <text evidence="3">The sequence shown here is derived from an EMBL/GenBank/DDBJ whole genome shotgun (WGS) entry which is preliminary data.</text>
</comment>
<evidence type="ECO:0000313" key="3">
    <source>
        <dbReference type="EMBL" id="KAF6840562.1"/>
    </source>
</evidence>